<dbReference type="PANTHER" id="PTHR42852:SF13">
    <property type="entry name" value="PROTEIN DIPZ"/>
    <property type="match status" value="1"/>
</dbReference>
<dbReference type="AlphaFoldDB" id="A0A918DJD2"/>
<organism evidence="2 3">
    <name type="scientific">Bowmanella pacifica</name>
    <dbReference type="NCBI Taxonomy" id="502051"/>
    <lineage>
        <taxon>Bacteria</taxon>
        <taxon>Pseudomonadati</taxon>
        <taxon>Pseudomonadota</taxon>
        <taxon>Gammaproteobacteria</taxon>
        <taxon>Alteromonadales</taxon>
        <taxon>Alteromonadaceae</taxon>
        <taxon>Bowmanella</taxon>
    </lineage>
</organism>
<dbReference type="PANTHER" id="PTHR42852">
    <property type="entry name" value="THIOL:DISULFIDE INTERCHANGE PROTEIN DSBE"/>
    <property type="match status" value="1"/>
</dbReference>
<reference evidence="2" key="1">
    <citation type="journal article" date="2014" name="Int. J. Syst. Evol. Microbiol.">
        <title>Complete genome sequence of Corynebacterium casei LMG S-19264T (=DSM 44701T), isolated from a smear-ripened cheese.</title>
        <authorList>
            <consortium name="US DOE Joint Genome Institute (JGI-PGF)"/>
            <person name="Walter F."/>
            <person name="Albersmeier A."/>
            <person name="Kalinowski J."/>
            <person name="Ruckert C."/>
        </authorList>
    </citation>
    <scope>NUCLEOTIDE SEQUENCE</scope>
    <source>
        <strain evidence="2">CGMCC 1.7086</strain>
    </source>
</reference>
<comment type="caution">
    <text evidence="2">The sequence shown here is derived from an EMBL/GenBank/DDBJ whole genome shotgun (WGS) entry which is preliminary data.</text>
</comment>
<reference evidence="2" key="2">
    <citation type="submission" date="2020-09" db="EMBL/GenBank/DDBJ databases">
        <authorList>
            <person name="Sun Q."/>
            <person name="Zhou Y."/>
        </authorList>
    </citation>
    <scope>NUCLEOTIDE SEQUENCE</scope>
    <source>
        <strain evidence="2">CGMCC 1.7086</strain>
    </source>
</reference>
<dbReference type="Gene3D" id="3.40.30.10">
    <property type="entry name" value="Glutaredoxin"/>
    <property type="match status" value="1"/>
</dbReference>
<dbReference type="GO" id="GO:0016491">
    <property type="term" value="F:oxidoreductase activity"/>
    <property type="evidence" value="ECO:0007669"/>
    <property type="project" value="InterPro"/>
</dbReference>
<proteinExistence type="predicted"/>
<evidence type="ECO:0000313" key="2">
    <source>
        <dbReference type="EMBL" id="GGO70183.1"/>
    </source>
</evidence>
<dbReference type="PROSITE" id="PS51352">
    <property type="entry name" value="THIOREDOXIN_2"/>
    <property type="match status" value="1"/>
</dbReference>
<feature type="domain" description="Thioredoxin" evidence="1">
    <location>
        <begin position="30"/>
        <end position="162"/>
    </location>
</feature>
<gene>
    <name evidence="2" type="ORF">GCM10010982_23080</name>
</gene>
<accession>A0A918DJD2</accession>
<dbReference type="InterPro" id="IPR000866">
    <property type="entry name" value="AhpC/TSA"/>
</dbReference>
<evidence type="ECO:0000313" key="3">
    <source>
        <dbReference type="Proteomes" id="UP000606935"/>
    </source>
</evidence>
<dbReference type="RefSeq" id="WP_188694971.1">
    <property type="nucleotide sequence ID" value="NZ_BMLS01000003.1"/>
</dbReference>
<sequence length="162" mass="17962">MQKFFSSSLRWLLLLVALGGLYQWQTRNLLETGNQVPDTHLPLLSGGSSPLTEEGKPTLIYFFAPWCAVCAASIGNLEALDNDDLVVRRVAMDYASLQDISEFVRDNEVAGEVLIGHEGLKQQFRVLGYPTYYVLDADQRVVASDMGYSTTMGLKVRQALAL</sequence>
<dbReference type="SUPFAM" id="SSF52833">
    <property type="entry name" value="Thioredoxin-like"/>
    <property type="match status" value="1"/>
</dbReference>
<dbReference type="Pfam" id="PF00578">
    <property type="entry name" value="AhpC-TSA"/>
    <property type="match status" value="1"/>
</dbReference>
<keyword evidence="3" id="KW-1185">Reference proteome</keyword>
<dbReference type="InterPro" id="IPR036249">
    <property type="entry name" value="Thioredoxin-like_sf"/>
</dbReference>
<dbReference type="InterPro" id="IPR013766">
    <property type="entry name" value="Thioredoxin_domain"/>
</dbReference>
<dbReference type="GO" id="GO:0016209">
    <property type="term" value="F:antioxidant activity"/>
    <property type="evidence" value="ECO:0007669"/>
    <property type="project" value="InterPro"/>
</dbReference>
<dbReference type="CDD" id="cd02966">
    <property type="entry name" value="TlpA_like_family"/>
    <property type="match status" value="1"/>
</dbReference>
<name>A0A918DJD2_9ALTE</name>
<evidence type="ECO:0000259" key="1">
    <source>
        <dbReference type="PROSITE" id="PS51352"/>
    </source>
</evidence>
<dbReference type="Proteomes" id="UP000606935">
    <property type="component" value="Unassembled WGS sequence"/>
</dbReference>
<dbReference type="EMBL" id="BMLS01000003">
    <property type="protein sequence ID" value="GGO70183.1"/>
    <property type="molecule type" value="Genomic_DNA"/>
</dbReference>
<dbReference type="InterPro" id="IPR050553">
    <property type="entry name" value="Thioredoxin_ResA/DsbE_sf"/>
</dbReference>
<protein>
    <recommendedName>
        <fullName evidence="1">Thioredoxin domain-containing protein</fullName>
    </recommendedName>
</protein>